<dbReference type="RefSeq" id="WP_135105610.1">
    <property type="nucleotide sequence ID" value="NZ_JADGKW010000003.1"/>
</dbReference>
<dbReference type="OrthoDB" id="1240928at2"/>
<reference evidence="1 2" key="1">
    <citation type="submission" date="2019-03" db="EMBL/GenBank/DDBJ databases">
        <title>Diversity of the mouse oral microbiome.</title>
        <authorList>
            <person name="Joseph S."/>
            <person name="Aduse-Opoku J."/>
            <person name="Curtis M."/>
            <person name="Wade W."/>
            <person name="Hashim A."/>
        </authorList>
    </citation>
    <scope>NUCLEOTIDE SEQUENCE [LARGE SCALE GENOMIC DNA]</scope>
    <source>
        <strain evidence="1 2">P11</strain>
    </source>
</reference>
<accession>A0A4Y9IN08</accession>
<dbReference type="AlphaFoldDB" id="A0A4Y9IN08"/>
<protein>
    <submittedName>
        <fullName evidence="1">Uncharacterized protein</fullName>
    </submittedName>
</protein>
<gene>
    <name evidence="1" type="ORF">E4T88_11615</name>
</gene>
<evidence type="ECO:0000313" key="2">
    <source>
        <dbReference type="Proteomes" id="UP000298285"/>
    </source>
</evidence>
<organism evidence="1 2">
    <name type="scientific">Dysgonomonas mossii</name>
    <dbReference type="NCBI Taxonomy" id="163665"/>
    <lineage>
        <taxon>Bacteria</taxon>
        <taxon>Pseudomonadati</taxon>
        <taxon>Bacteroidota</taxon>
        <taxon>Bacteroidia</taxon>
        <taxon>Bacteroidales</taxon>
        <taxon>Dysgonomonadaceae</taxon>
        <taxon>Dysgonomonas</taxon>
    </lineage>
</organism>
<dbReference type="EMBL" id="SPPK01000003">
    <property type="protein sequence ID" value="TFU89329.1"/>
    <property type="molecule type" value="Genomic_DNA"/>
</dbReference>
<dbReference type="Proteomes" id="UP000298285">
    <property type="component" value="Unassembled WGS sequence"/>
</dbReference>
<sequence>MWLKEPPQSLNSSLYSAVKDRMYKLNFLFKENNVYIMDNHLAAGYSWLDLLDPQESYNFFHIDQHEDLLAAGYETMQPLRDNPNVTIEEYLGLLNHSGALPLFSWDNYIHNIKDIYPNWFTECFFACEFHVSDNRPNGRGLNITRNFNFINNPNDSIFDIISNTELKWIINLDIDYFWNVENGTYIQLLNNEQISQFCDNLISAMDNIAIITIALSPSCCGGWNNSYQVAKLITDKLGVDFFLNNMG</sequence>
<proteinExistence type="predicted"/>
<comment type="caution">
    <text evidence="1">The sequence shown here is derived from an EMBL/GenBank/DDBJ whole genome shotgun (WGS) entry which is preliminary data.</text>
</comment>
<name>A0A4Y9IN08_9BACT</name>
<evidence type="ECO:0000313" key="1">
    <source>
        <dbReference type="EMBL" id="TFU89329.1"/>
    </source>
</evidence>